<evidence type="ECO:0000256" key="3">
    <source>
        <dbReference type="ARBA" id="ARBA00022989"/>
    </source>
</evidence>
<dbReference type="PRINTS" id="PR00249">
    <property type="entry name" value="GPCRSECRETIN"/>
</dbReference>
<feature type="transmembrane region" description="Helical" evidence="5">
    <location>
        <begin position="119"/>
        <end position="142"/>
    </location>
</feature>
<dbReference type="PROSITE" id="PS50261">
    <property type="entry name" value="G_PROTEIN_RECEP_F2_4"/>
    <property type="match status" value="1"/>
</dbReference>
<name>A0A1B6HCF7_9HEMI</name>
<feature type="transmembrane region" description="Helical" evidence="5">
    <location>
        <begin position="185"/>
        <end position="205"/>
    </location>
</feature>
<dbReference type="GO" id="GO:0007166">
    <property type="term" value="P:cell surface receptor signaling pathway"/>
    <property type="evidence" value="ECO:0007669"/>
    <property type="project" value="InterPro"/>
</dbReference>
<evidence type="ECO:0000259" key="6">
    <source>
        <dbReference type="PROSITE" id="PS50261"/>
    </source>
</evidence>
<comment type="subcellular location">
    <subcellularLocation>
        <location evidence="1">Membrane</location>
        <topology evidence="1">Multi-pass membrane protein</topology>
    </subcellularLocation>
</comment>
<feature type="domain" description="G-protein coupled receptors family 2 profile 2" evidence="6">
    <location>
        <begin position="118"/>
        <end position="368"/>
    </location>
</feature>
<proteinExistence type="predicted"/>
<gene>
    <name evidence="7" type="ORF">g.17006</name>
</gene>
<dbReference type="Pfam" id="PF00002">
    <property type="entry name" value="7tm_2"/>
    <property type="match status" value="1"/>
</dbReference>
<keyword evidence="3 5" id="KW-1133">Transmembrane helix</keyword>
<dbReference type="InterPro" id="IPR017981">
    <property type="entry name" value="GPCR_2-like_7TM"/>
</dbReference>
<sequence>MWPGLVSALPCCASDLQMLNINSSVYCEDKTPIAVNKWCNSYYFIDPLHPEVPDEVFVENEQKTLFSLNGGKDWYEEYCTGSFQNSTVHETKSLVNMSDTTVAMICFLDSEVDMDQDHYSLYATCLLISCVFLLATLIIYLLLPELRDLQGKCVICLILSLMVGYLCLVYLQLPATTPKVFNNECVVIAFLTYFWMMSSFFWLNINSFNMWRSAVLAHINMSERKLTIAYYLAGWGIPLVFLTVALISHHLPVNFIKPNFGVRSCWFQGKLELWSYFYGPVLVLLICNIVYFISTALYLWSDYRSPNPMPRIKSLRIKFCLYFKLFLVMGITWIFEILSSIADEPWYVTDILNCFQGVIIFVVMILLRKRVWRALAAKSLCGMRCANCWQKMEDEETDNEVVDEQQLSADNVAKP</sequence>
<dbReference type="PANTHER" id="PTHR46953">
    <property type="entry name" value="G-PROTEIN COUPLED RECEPTOR MTH-LIKE 1-RELATED"/>
    <property type="match status" value="1"/>
</dbReference>
<evidence type="ECO:0000313" key="7">
    <source>
        <dbReference type="EMBL" id="JAS72360.1"/>
    </source>
</evidence>
<keyword evidence="2 5" id="KW-0812">Transmembrane</keyword>
<dbReference type="GO" id="GO:0016020">
    <property type="term" value="C:membrane"/>
    <property type="evidence" value="ECO:0007669"/>
    <property type="project" value="UniProtKB-SubCell"/>
</dbReference>
<evidence type="ECO:0000256" key="4">
    <source>
        <dbReference type="ARBA" id="ARBA00023136"/>
    </source>
</evidence>
<dbReference type="GO" id="GO:0004930">
    <property type="term" value="F:G protein-coupled receptor activity"/>
    <property type="evidence" value="ECO:0007669"/>
    <property type="project" value="InterPro"/>
</dbReference>
<dbReference type="AlphaFoldDB" id="A0A1B6HCF7"/>
<dbReference type="PANTHER" id="PTHR46953:SF1">
    <property type="entry name" value="G-PROTEIN COUPLED RECEPTOR MTH-LIKE 1-RELATED"/>
    <property type="match status" value="1"/>
</dbReference>
<evidence type="ECO:0000256" key="5">
    <source>
        <dbReference type="SAM" id="Phobius"/>
    </source>
</evidence>
<feature type="transmembrane region" description="Helical" evidence="5">
    <location>
        <begin position="276"/>
        <end position="300"/>
    </location>
</feature>
<keyword evidence="4 5" id="KW-0472">Membrane</keyword>
<feature type="transmembrane region" description="Helical" evidence="5">
    <location>
        <begin position="321"/>
        <end position="341"/>
    </location>
</feature>
<feature type="transmembrane region" description="Helical" evidence="5">
    <location>
        <begin position="347"/>
        <end position="367"/>
    </location>
</feature>
<dbReference type="InterPro" id="IPR000832">
    <property type="entry name" value="GPCR_2_secretin-like"/>
</dbReference>
<dbReference type="EMBL" id="GECU01035346">
    <property type="protein sequence ID" value="JAS72360.1"/>
    <property type="molecule type" value="Transcribed_RNA"/>
</dbReference>
<feature type="transmembrane region" description="Helical" evidence="5">
    <location>
        <begin position="226"/>
        <end position="247"/>
    </location>
</feature>
<accession>A0A1B6HCF7</accession>
<protein>
    <recommendedName>
        <fullName evidence="6">G-protein coupled receptors family 2 profile 2 domain-containing protein</fullName>
    </recommendedName>
</protein>
<organism evidence="7">
    <name type="scientific">Homalodisca liturata</name>
    <dbReference type="NCBI Taxonomy" id="320908"/>
    <lineage>
        <taxon>Eukaryota</taxon>
        <taxon>Metazoa</taxon>
        <taxon>Ecdysozoa</taxon>
        <taxon>Arthropoda</taxon>
        <taxon>Hexapoda</taxon>
        <taxon>Insecta</taxon>
        <taxon>Pterygota</taxon>
        <taxon>Neoptera</taxon>
        <taxon>Paraneoptera</taxon>
        <taxon>Hemiptera</taxon>
        <taxon>Auchenorrhyncha</taxon>
        <taxon>Membracoidea</taxon>
        <taxon>Cicadellidae</taxon>
        <taxon>Cicadellinae</taxon>
        <taxon>Proconiini</taxon>
        <taxon>Homalodisca</taxon>
    </lineage>
</organism>
<evidence type="ECO:0000256" key="2">
    <source>
        <dbReference type="ARBA" id="ARBA00022692"/>
    </source>
</evidence>
<reference evidence="7" key="1">
    <citation type="submission" date="2015-11" db="EMBL/GenBank/DDBJ databases">
        <title>De novo transcriptome assembly of four potential Pierce s Disease insect vectors from Arizona vineyards.</title>
        <authorList>
            <person name="Tassone E.E."/>
        </authorList>
    </citation>
    <scope>NUCLEOTIDE SEQUENCE</scope>
</reference>
<feature type="transmembrane region" description="Helical" evidence="5">
    <location>
        <begin position="154"/>
        <end position="173"/>
    </location>
</feature>
<dbReference type="CDD" id="cd15039">
    <property type="entry name" value="7tmB3_Methuselah-like"/>
    <property type="match status" value="1"/>
</dbReference>
<dbReference type="Gene3D" id="1.20.1070.10">
    <property type="entry name" value="Rhodopsin 7-helix transmembrane proteins"/>
    <property type="match status" value="1"/>
</dbReference>
<dbReference type="InterPro" id="IPR052808">
    <property type="entry name" value="GPCR_Mth-like"/>
</dbReference>
<evidence type="ECO:0000256" key="1">
    <source>
        <dbReference type="ARBA" id="ARBA00004141"/>
    </source>
</evidence>